<name>A0A166EIN3_9AGAM</name>
<dbReference type="STRING" id="1314776.A0A166EIN3"/>
<organism evidence="2 3">
    <name type="scientific">Sistotremastrum suecicum HHB10207 ss-3</name>
    <dbReference type="NCBI Taxonomy" id="1314776"/>
    <lineage>
        <taxon>Eukaryota</taxon>
        <taxon>Fungi</taxon>
        <taxon>Dikarya</taxon>
        <taxon>Basidiomycota</taxon>
        <taxon>Agaricomycotina</taxon>
        <taxon>Agaricomycetes</taxon>
        <taxon>Sistotremastrales</taxon>
        <taxon>Sistotremastraceae</taxon>
        <taxon>Sistotremastrum</taxon>
    </lineage>
</organism>
<sequence>MESHVAQFFAEEHDDVEFDSERFNEEVIAVPRLSTITEKTEATEVPRRSKLASLAASRTSNISGSRTPSATPVGSRSHGPPAFRTASLSSQIPYAPSYASTVPSERSHQGMRPVSATSHRHIQEVDASPSLTSLSGMAQSLPQIPGSSAHSIASASRNSASSIKTKLSSRKGSVLENEVASETTTSPTPIIPASAATSPSTAPSEAGTTRPSSKLANLAQVRVHREQPPKVSSHSRTVMTNEKIPATTGNNRSLTVTTAITTTFQTPQSIVGLGPSGPKPVGRSKLAQRVRQAQLRPGGAEATAAEVAAKEEQHHPLFPRSVGNVSHRGSPSPFGELLIHETSSLTSKPSATRGLDGRNSPIVPLSTRQFAFDVPSPDDLVLRARAGTSMARS</sequence>
<reference evidence="2 3" key="1">
    <citation type="journal article" date="2016" name="Mol. Biol. Evol.">
        <title>Comparative Genomics of Early-Diverging Mushroom-Forming Fungi Provides Insights into the Origins of Lignocellulose Decay Capabilities.</title>
        <authorList>
            <person name="Nagy L.G."/>
            <person name="Riley R."/>
            <person name="Tritt A."/>
            <person name="Adam C."/>
            <person name="Daum C."/>
            <person name="Floudas D."/>
            <person name="Sun H."/>
            <person name="Yadav J.S."/>
            <person name="Pangilinan J."/>
            <person name="Larsson K.H."/>
            <person name="Matsuura K."/>
            <person name="Barry K."/>
            <person name="Labutti K."/>
            <person name="Kuo R."/>
            <person name="Ohm R.A."/>
            <person name="Bhattacharya S.S."/>
            <person name="Shirouzu T."/>
            <person name="Yoshinaga Y."/>
            <person name="Martin F.M."/>
            <person name="Grigoriev I.V."/>
            <person name="Hibbett D.S."/>
        </authorList>
    </citation>
    <scope>NUCLEOTIDE SEQUENCE [LARGE SCALE GENOMIC DNA]</scope>
    <source>
        <strain evidence="2 3">HHB10207 ss-3</strain>
    </source>
</reference>
<feature type="region of interest" description="Disordered" evidence="1">
    <location>
        <begin position="136"/>
        <end position="214"/>
    </location>
</feature>
<dbReference type="OrthoDB" id="342024at2759"/>
<protein>
    <submittedName>
        <fullName evidence="2">Uncharacterized protein</fullName>
    </submittedName>
</protein>
<evidence type="ECO:0000313" key="2">
    <source>
        <dbReference type="EMBL" id="KZT39633.1"/>
    </source>
</evidence>
<dbReference type="Proteomes" id="UP000076798">
    <property type="component" value="Unassembled WGS sequence"/>
</dbReference>
<dbReference type="EMBL" id="KV428043">
    <property type="protein sequence ID" value="KZT39633.1"/>
    <property type="molecule type" value="Genomic_DNA"/>
</dbReference>
<feature type="compositionally biased region" description="Polar residues" evidence="1">
    <location>
        <begin position="136"/>
        <end position="146"/>
    </location>
</feature>
<gene>
    <name evidence="2" type="ORF">SISSUDRAFT_623283</name>
</gene>
<accession>A0A166EIN3</accession>
<feature type="compositionally biased region" description="Polar residues" evidence="1">
    <location>
        <begin position="341"/>
        <end position="350"/>
    </location>
</feature>
<proteinExistence type="predicted"/>
<feature type="compositionally biased region" description="Low complexity" evidence="1">
    <location>
        <begin position="180"/>
        <end position="206"/>
    </location>
</feature>
<feature type="compositionally biased region" description="Polar residues" evidence="1">
    <location>
        <begin position="86"/>
        <end position="104"/>
    </location>
</feature>
<feature type="compositionally biased region" description="Low complexity" evidence="1">
    <location>
        <begin position="147"/>
        <end position="162"/>
    </location>
</feature>
<keyword evidence="3" id="KW-1185">Reference proteome</keyword>
<dbReference type="AlphaFoldDB" id="A0A166EIN3"/>
<evidence type="ECO:0000313" key="3">
    <source>
        <dbReference type="Proteomes" id="UP000076798"/>
    </source>
</evidence>
<feature type="region of interest" description="Disordered" evidence="1">
    <location>
        <begin position="39"/>
        <end position="121"/>
    </location>
</feature>
<evidence type="ECO:0000256" key="1">
    <source>
        <dbReference type="SAM" id="MobiDB-lite"/>
    </source>
</evidence>
<feature type="compositionally biased region" description="Polar residues" evidence="1">
    <location>
        <begin position="56"/>
        <end position="74"/>
    </location>
</feature>
<feature type="region of interest" description="Disordered" evidence="1">
    <location>
        <begin position="341"/>
        <end position="363"/>
    </location>
</feature>